<dbReference type="CDD" id="cd00085">
    <property type="entry name" value="HNHc"/>
    <property type="match status" value="1"/>
</dbReference>
<dbReference type="GO" id="GO:0003676">
    <property type="term" value="F:nucleic acid binding"/>
    <property type="evidence" value="ECO:0007669"/>
    <property type="project" value="InterPro"/>
</dbReference>
<evidence type="ECO:0000313" key="3">
    <source>
        <dbReference type="Proteomes" id="UP000006294"/>
    </source>
</evidence>
<evidence type="ECO:0000313" key="2">
    <source>
        <dbReference type="EMBL" id="BAM46325.1"/>
    </source>
</evidence>
<dbReference type="InterPro" id="IPR003615">
    <property type="entry name" value="HNH_nuc"/>
</dbReference>
<keyword evidence="3" id="KW-1185">Reference proteome</keyword>
<gene>
    <name evidence="2" type="ordered locus">AXY_01930</name>
</gene>
<dbReference type="SMART" id="SM00507">
    <property type="entry name" value="HNHc"/>
    <property type="match status" value="1"/>
</dbReference>
<organism evidence="2 3">
    <name type="scientific">Amphibacillus xylanus (strain ATCC 51415 / DSM 6626 / JCM 7361 / LMG 17667 / NBRC 15112 / Ep01)</name>
    <dbReference type="NCBI Taxonomy" id="698758"/>
    <lineage>
        <taxon>Bacteria</taxon>
        <taxon>Bacillati</taxon>
        <taxon>Bacillota</taxon>
        <taxon>Bacilli</taxon>
        <taxon>Bacillales</taxon>
        <taxon>Bacillaceae</taxon>
        <taxon>Amphibacillus</taxon>
    </lineage>
</organism>
<dbReference type="Proteomes" id="UP000006294">
    <property type="component" value="Chromosome"/>
</dbReference>
<dbReference type="GO" id="GO:0008270">
    <property type="term" value="F:zinc ion binding"/>
    <property type="evidence" value="ECO:0007669"/>
    <property type="project" value="InterPro"/>
</dbReference>
<feature type="domain" description="HNH nuclease" evidence="1">
    <location>
        <begin position="29"/>
        <end position="80"/>
    </location>
</feature>
<dbReference type="Gene3D" id="1.10.30.50">
    <property type="match status" value="1"/>
</dbReference>
<dbReference type="InterPro" id="IPR002711">
    <property type="entry name" value="HNH"/>
</dbReference>
<dbReference type="eggNOG" id="COG1403">
    <property type="taxonomic scope" value="Bacteria"/>
</dbReference>
<dbReference type="HOGENOM" id="CLU_2091659_0_0_9"/>
<dbReference type="STRING" id="698758.AXY_01930"/>
<accession>K0IVB6</accession>
<dbReference type="Pfam" id="PF01844">
    <property type="entry name" value="HNH"/>
    <property type="match status" value="1"/>
</dbReference>
<dbReference type="KEGG" id="axl:AXY_01930"/>
<proteinExistence type="predicted"/>
<dbReference type="EMBL" id="AP012050">
    <property type="protein sequence ID" value="BAM46325.1"/>
    <property type="molecule type" value="Genomic_DNA"/>
</dbReference>
<dbReference type="OrthoDB" id="2662325at2"/>
<protein>
    <recommendedName>
        <fullName evidence="1">HNH nuclease domain-containing protein</fullName>
    </recommendedName>
</protein>
<dbReference type="AlphaFoldDB" id="K0IVB6"/>
<reference evidence="2 3" key="1">
    <citation type="submission" date="2011-01" db="EMBL/GenBank/DDBJ databases">
        <title>Whole genome sequence of Amphibacillus xylinus NBRC 15112.</title>
        <authorList>
            <person name="Nakazawa H."/>
            <person name="Katano Y."/>
            <person name="Nakamura S."/>
            <person name="Sasagawa M."/>
            <person name="Fukada J."/>
            <person name="Arai T."/>
            <person name="Sasakura N."/>
            <person name="Mochizuki D."/>
            <person name="Hosoyama A."/>
            <person name="Harada K."/>
            <person name="Horikawa H."/>
            <person name="Kato Y."/>
            <person name="Harada T."/>
            <person name="Sasaki K."/>
            <person name="Sekiguchi M."/>
            <person name="Hodoyama M."/>
            <person name="Nishiko R."/>
            <person name="Narita H."/>
            <person name="Hanamaki A."/>
            <person name="Hata C."/>
            <person name="Konno Y."/>
            <person name="Niimura Y."/>
            <person name="Yamazaki S."/>
            <person name="Fujita N."/>
        </authorList>
    </citation>
    <scope>NUCLEOTIDE SEQUENCE [LARGE SCALE GENOMIC DNA]</scope>
    <source>
        <strain evidence="3">ATCC 51415 / DSM 6626 / JCM 7361 / LMG 17667 / NBRC 15112 / Ep01</strain>
    </source>
</reference>
<sequence>MIGKYYPYSKEAQLYQNRKRTKNKNFSMAVKLAIFERDRYRCVKCGSHLIDSVPHHITYKSQGGQGTKRNGATTCRRCHDWAHHKCQGPYGEPSSEGRKWFEDWRDRMLDEAGNLK</sequence>
<dbReference type="GO" id="GO:0004519">
    <property type="term" value="F:endonuclease activity"/>
    <property type="evidence" value="ECO:0007669"/>
    <property type="project" value="InterPro"/>
</dbReference>
<name>K0IVB6_AMPXN</name>
<evidence type="ECO:0000259" key="1">
    <source>
        <dbReference type="SMART" id="SM00507"/>
    </source>
</evidence>